<dbReference type="CDD" id="cd16440">
    <property type="entry name" value="beta_Kdo_transferase_KpsC_1"/>
    <property type="match status" value="1"/>
</dbReference>
<comment type="caution">
    <text evidence="1">The sequence shown here is derived from an EMBL/GenBank/DDBJ whole genome shotgun (WGS) entry which is preliminary data.</text>
</comment>
<name>A0A6N6JBX3_9RHOB</name>
<dbReference type="RefSeq" id="WP_159804437.1">
    <property type="nucleotide sequence ID" value="NZ_BLJE01000001.1"/>
</dbReference>
<accession>A0A6N6JBX3</accession>
<dbReference type="InterPro" id="IPR007833">
    <property type="entry name" value="Capsule_polysaccharide_synth"/>
</dbReference>
<dbReference type="EMBL" id="BLJE01000001">
    <property type="protein sequence ID" value="GFE63507.1"/>
    <property type="molecule type" value="Genomic_DNA"/>
</dbReference>
<evidence type="ECO:0000313" key="2">
    <source>
        <dbReference type="Proteomes" id="UP000436822"/>
    </source>
</evidence>
<organism evidence="1 2">
    <name type="scientific">Litoreibacter roseus</name>
    <dbReference type="NCBI Taxonomy" id="2601869"/>
    <lineage>
        <taxon>Bacteria</taxon>
        <taxon>Pseudomonadati</taxon>
        <taxon>Pseudomonadota</taxon>
        <taxon>Alphaproteobacteria</taxon>
        <taxon>Rhodobacterales</taxon>
        <taxon>Roseobacteraceae</taxon>
        <taxon>Litoreibacter</taxon>
    </lineage>
</organism>
<gene>
    <name evidence="1" type="primary">kpsC</name>
    <name evidence="1" type="ORF">KIN_05810</name>
</gene>
<dbReference type="OrthoDB" id="543755at2"/>
<dbReference type="CDD" id="cd16439">
    <property type="entry name" value="beta_Kdo_transferase_KpsC_2"/>
    <property type="match status" value="1"/>
</dbReference>
<dbReference type="SUPFAM" id="SSF53756">
    <property type="entry name" value="UDP-Glycosyltransferase/glycogen phosphorylase"/>
    <property type="match status" value="1"/>
</dbReference>
<proteinExistence type="predicted"/>
<dbReference type="GO" id="GO:0015774">
    <property type="term" value="P:polysaccharide transport"/>
    <property type="evidence" value="ECO:0007669"/>
    <property type="project" value="InterPro"/>
</dbReference>
<keyword evidence="2" id="KW-1185">Reference proteome</keyword>
<protein>
    <submittedName>
        <fullName evidence="1">Capsular polysaccharide biosynthesis protein</fullName>
    </submittedName>
</protein>
<dbReference type="GO" id="GO:0000271">
    <property type="term" value="P:polysaccharide biosynthetic process"/>
    <property type="evidence" value="ECO:0007669"/>
    <property type="project" value="InterPro"/>
</dbReference>
<dbReference type="AlphaFoldDB" id="A0A6N6JBX3"/>
<dbReference type="Proteomes" id="UP000436822">
    <property type="component" value="Unassembled WGS sequence"/>
</dbReference>
<sequence length="681" mass="73990">MTRAQRPTPQAADEPPRPRLFYFNGGFFTQKQVRRILTLSGYDLKLGKPGPDDLVAVWGKSPTSGRGTAVADRTNSRLVHIEDAFLRSVKPGRIGAEPPIGLTIDTQRPYFDSGGPSDLETLLATAPFDDTAVLDRARNAMDLLRYHQISKYSDFDPTIDLPAPGYVLVLDQTKGDAAITHGNADANSFREMLAFAQEEHPGARIIVKSHPETAHGARAGHFDGASLGPDILRLSDAVPSYALLEGAIAVYTVSSTMGFEAVLAGHRPIVFGQPFYAGWGLTDDRNPIDRRQRSLTRAQLFAGAMMLYSKWYDPYRDRLCEIEDVIATLAAQARACREDRQGYEAAGIRLWKRRAIQDFFGRAGAPVRYKQSPSGTAPLLTWANRATPDMSAISVGSGRPLVRVEDGFLRSRGLGAELVAPLSLVADPEGIYYDPAAPSALEDFIAASVQLPKGAIRRAELLRHSIVQQALTKYNLGGEVPSFDTDKTVILVPGQVEDDASVLLGAETVSTNQDLIEVVRAEYPDAFLVFKPHPDVEAGLRAGTLTDSSAADLVTSNADAVALLEQADIVATMTSLMGFEALLRGIPVVCYGVPFYAGWGLTTDKMAMPTRRAARPSLDQLVHAALLDYPRYFDPVTRQPAPAEVIVARLASGILPSAGFRNRALSKLQGLFASHAPLWRR</sequence>
<reference evidence="1 2" key="1">
    <citation type="submission" date="2019-12" db="EMBL/GenBank/DDBJ databases">
        <title>Litoreibacter badius sp. nov., a novel bacteriochlorophyll a-containing bacterium in the genus Litoreibacter.</title>
        <authorList>
            <person name="Kanamuro M."/>
            <person name="Takabe Y."/>
            <person name="Mori K."/>
            <person name="Takaichi S."/>
            <person name="Hanada S."/>
        </authorList>
    </citation>
    <scope>NUCLEOTIDE SEQUENCE [LARGE SCALE GENOMIC DNA]</scope>
    <source>
        <strain evidence="1 2">K6</strain>
    </source>
</reference>
<evidence type="ECO:0000313" key="1">
    <source>
        <dbReference type="EMBL" id="GFE63507.1"/>
    </source>
</evidence>
<dbReference type="Pfam" id="PF05159">
    <property type="entry name" value="Capsule_synth"/>
    <property type="match status" value="4"/>
</dbReference>